<gene>
    <name evidence="1" type="ORF">RHMOL_Rhmol07G0209500</name>
</gene>
<proteinExistence type="predicted"/>
<protein>
    <submittedName>
        <fullName evidence="1">Uncharacterized protein</fullName>
    </submittedName>
</protein>
<organism evidence="1 2">
    <name type="scientific">Rhododendron molle</name>
    <name type="common">Chinese azalea</name>
    <name type="synonym">Azalea mollis</name>
    <dbReference type="NCBI Taxonomy" id="49168"/>
    <lineage>
        <taxon>Eukaryota</taxon>
        <taxon>Viridiplantae</taxon>
        <taxon>Streptophyta</taxon>
        <taxon>Embryophyta</taxon>
        <taxon>Tracheophyta</taxon>
        <taxon>Spermatophyta</taxon>
        <taxon>Magnoliopsida</taxon>
        <taxon>eudicotyledons</taxon>
        <taxon>Gunneridae</taxon>
        <taxon>Pentapetalae</taxon>
        <taxon>asterids</taxon>
        <taxon>Ericales</taxon>
        <taxon>Ericaceae</taxon>
        <taxon>Ericoideae</taxon>
        <taxon>Rhodoreae</taxon>
        <taxon>Rhododendron</taxon>
    </lineage>
</organism>
<reference evidence="1" key="1">
    <citation type="submission" date="2022-02" db="EMBL/GenBank/DDBJ databases">
        <title>Plant Genome Project.</title>
        <authorList>
            <person name="Zhang R.-G."/>
        </authorList>
    </citation>
    <scope>NUCLEOTIDE SEQUENCE</scope>
    <source>
        <strain evidence="1">AT1</strain>
    </source>
</reference>
<evidence type="ECO:0000313" key="2">
    <source>
        <dbReference type="Proteomes" id="UP001062846"/>
    </source>
</evidence>
<comment type="caution">
    <text evidence="1">The sequence shown here is derived from an EMBL/GenBank/DDBJ whole genome shotgun (WGS) entry which is preliminary data.</text>
</comment>
<dbReference type="EMBL" id="CM046394">
    <property type="protein sequence ID" value="KAI8547620.1"/>
    <property type="molecule type" value="Genomic_DNA"/>
</dbReference>
<name>A0ACC0N384_RHOML</name>
<dbReference type="Proteomes" id="UP001062846">
    <property type="component" value="Chromosome 7"/>
</dbReference>
<accession>A0ACC0N384</accession>
<evidence type="ECO:0000313" key="1">
    <source>
        <dbReference type="EMBL" id="KAI8547620.1"/>
    </source>
</evidence>
<keyword evidence="2" id="KW-1185">Reference proteome</keyword>
<sequence length="380" mass="42839">MSVTSPASDDSNAKRGFEYVDDGFLIEPKIDFSSSIELEAEPQRGHETKARFTSGVKASTSARSDDDLFDKGLLCPHAHYFSGEPGEYDEFCHWYSIPTDVVLSRVKSNEIKDSTRERPKHITVPLMAICEKTSHDSAPLSNSQPIQPEELRAQTPRENIPEPRIDTSEPPAETVIWLEFSPSYTRPDGRVILLNDFVKAEPSLVVTLLRGVALLRDVDQAGQVALKAYDKATKVERLRKELSDARTATDVAEAEVQRVNEEENKKMKSADLKGYEAGIKWAAEEYTRVVRKMVNDELEVRLPDFFKLGKHPEPIVPELELPYTEEECEPLPPEDDEDEEMAEAEQLARTRENVAEDGNQDRSVEAQDKAAEDEIHVEIN</sequence>